<proteinExistence type="predicted"/>
<evidence type="ECO:0000256" key="1">
    <source>
        <dbReference type="SAM" id="SignalP"/>
    </source>
</evidence>
<dbReference type="InterPro" id="IPR011050">
    <property type="entry name" value="Pectin_lyase_fold/virulence"/>
</dbReference>
<dbReference type="InterPro" id="IPR024535">
    <property type="entry name" value="RHGA/B-epi-like_pectate_lyase"/>
</dbReference>
<feature type="chain" id="PRO_5023135245" description="Rhamnogalacturonase A/B/Epimerase-like pectate lyase domain-containing protein" evidence="1">
    <location>
        <begin position="24"/>
        <end position="539"/>
    </location>
</feature>
<dbReference type="EMBL" id="CP042436">
    <property type="protein sequence ID" value="QEC63882.1"/>
    <property type="molecule type" value="Genomic_DNA"/>
</dbReference>
<reference evidence="3 4" key="1">
    <citation type="journal article" date="2017" name="Curr. Microbiol.">
        <title>Mucilaginibacter ginsenosidivorans sp. nov., Isolated from Soil of Ginseng Field.</title>
        <authorList>
            <person name="Kim M.M."/>
            <person name="Siddiqi M.Z."/>
            <person name="Im W.T."/>
        </authorList>
    </citation>
    <scope>NUCLEOTIDE SEQUENCE [LARGE SCALE GENOMIC DNA]</scope>
    <source>
        <strain evidence="3 4">Gsoil 3017</strain>
    </source>
</reference>
<organism evidence="3 4">
    <name type="scientific">Mucilaginibacter ginsenosidivorans</name>
    <dbReference type="NCBI Taxonomy" id="398053"/>
    <lineage>
        <taxon>Bacteria</taxon>
        <taxon>Pseudomonadati</taxon>
        <taxon>Bacteroidota</taxon>
        <taxon>Sphingobacteriia</taxon>
        <taxon>Sphingobacteriales</taxon>
        <taxon>Sphingobacteriaceae</taxon>
        <taxon>Mucilaginibacter</taxon>
    </lineage>
</organism>
<dbReference type="Pfam" id="PF12708">
    <property type="entry name" value="Pect-lyase_RHGA_epim"/>
    <property type="match status" value="1"/>
</dbReference>
<dbReference type="AlphaFoldDB" id="A0A5B8UY27"/>
<protein>
    <recommendedName>
        <fullName evidence="2">Rhamnogalacturonase A/B/Epimerase-like pectate lyase domain-containing protein</fullName>
    </recommendedName>
</protein>
<accession>A0A5B8UY27</accession>
<feature type="signal peptide" evidence="1">
    <location>
        <begin position="1"/>
        <end position="23"/>
    </location>
</feature>
<keyword evidence="4" id="KW-1185">Reference proteome</keyword>
<name>A0A5B8UY27_9SPHI</name>
<dbReference type="PROSITE" id="PS51257">
    <property type="entry name" value="PROKAR_LIPOPROTEIN"/>
    <property type="match status" value="1"/>
</dbReference>
<sequence length="539" mass="57430">MKRITALLGCLCLFVLFSCKKDAVTPTTDFSKSASNSLAVTTVNGVQVNSDTIPPSNAVDVKTYGAKGDGYTDDTKAIQNAINAQSTILLSKGTYIINSTLTLRTGVKIYGTGGAAIKAGNSMSGYLLSRAWYFSAIGINRAAITNINFITSDKAFNLGSWANACIYIRDSQYLSIQYNKFSFKCPYQPIGIEAVWVTGTASLQNYIYRNTCNTVGITYAEAGANKTICMSNVLNSPHSNGFASYGNVATYGKDNQVLYNVINKSGSNGIVDYGNIDGTVITGNTINGSGKSPSEALYGEGIQAVAVNTTVSYNTIYDAQAEYIEVAANNKVIQYNTIVDYNLKAEGIVINTTPNNFQGAATRTTSVIDHNKITGCLDAIVVIGNYTPSVSMTNNTITNPKATGLDIITNASTYSLTASGNVFNITTPSLGVRKAVVTYPSTKTNTQLLTLNNNTFNYATSANGGAGKEMVFYTTTNNVTLNGNIVNGNAVKSSSGAEVVAMDNAGLTYTGYSFINNKFYNCLYWLTGFLTNTKTGNNF</sequence>
<dbReference type="InterPro" id="IPR012334">
    <property type="entry name" value="Pectin_lyas_fold"/>
</dbReference>
<evidence type="ECO:0000313" key="4">
    <source>
        <dbReference type="Proteomes" id="UP000321479"/>
    </source>
</evidence>
<feature type="domain" description="Rhamnogalacturonase A/B/Epimerase-like pectate lyase" evidence="2">
    <location>
        <begin position="59"/>
        <end position="290"/>
    </location>
</feature>
<evidence type="ECO:0000313" key="3">
    <source>
        <dbReference type="EMBL" id="QEC63882.1"/>
    </source>
</evidence>
<dbReference type="SUPFAM" id="SSF51126">
    <property type="entry name" value="Pectin lyase-like"/>
    <property type="match status" value="1"/>
</dbReference>
<gene>
    <name evidence="3" type="ORF">FRZ54_15300</name>
</gene>
<dbReference type="Proteomes" id="UP000321479">
    <property type="component" value="Chromosome"/>
</dbReference>
<dbReference type="OrthoDB" id="743208at2"/>
<evidence type="ECO:0000259" key="2">
    <source>
        <dbReference type="Pfam" id="PF12708"/>
    </source>
</evidence>
<dbReference type="InterPro" id="IPR006626">
    <property type="entry name" value="PbH1"/>
</dbReference>
<dbReference type="SMART" id="SM00710">
    <property type="entry name" value="PbH1"/>
    <property type="match status" value="6"/>
</dbReference>
<dbReference type="RefSeq" id="WP_147032455.1">
    <property type="nucleotide sequence ID" value="NZ_CP042436.1"/>
</dbReference>
<dbReference type="Gene3D" id="2.160.20.10">
    <property type="entry name" value="Single-stranded right-handed beta-helix, Pectin lyase-like"/>
    <property type="match status" value="1"/>
</dbReference>
<keyword evidence="1" id="KW-0732">Signal</keyword>
<dbReference type="KEGG" id="mgin:FRZ54_15300"/>